<feature type="signal peptide" evidence="1">
    <location>
        <begin position="1"/>
        <end position="22"/>
    </location>
</feature>
<gene>
    <name evidence="2" type="ORF">E4K65_25280</name>
</gene>
<dbReference type="Proteomes" id="UP000297966">
    <property type="component" value="Unassembled WGS sequence"/>
</dbReference>
<dbReference type="PROSITE" id="PS51257">
    <property type="entry name" value="PROKAR_LIPOPROTEIN"/>
    <property type="match status" value="1"/>
</dbReference>
<feature type="chain" id="PRO_5021291896" description="ABC transporter substrate-binding protein" evidence="1">
    <location>
        <begin position="23"/>
        <end position="330"/>
    </location>
</feature>
<dbReference type="RefSeq" id="WP_135176430.1">
    <property type="nucleotide sequence ID" value="NZ_SPQT01000015.1"/>
</dbReference>
<comment type="caution">
    <text evidence="2">The sequence shown here is derived from an EMBL/GenBank/DDBJ whole genome shotgun (WGS) entry which is preliminary data.</text>
</comment>
<evidence type="ECO:0000313" key="2">
    <source>
        <dbReference type="EMBL" id="TFV45363.1"/>
    </source>
</evidence>
<dbReference type="EMBL" id="SPQT01000015">
    <property type="protein sequence ID" value="TFV45363.1"/>
    <property type="molecule type" value="Genomic_DNA"/>
</dbReference>
<dbReference type="AlphaFoldDB" id="A0A4Y9LT93"/>
<sequence length="330" mass="35620">MKLRWRIIASIFVLVACGDASAQQPNRQFRVGIMSNTTAAVFFDQLRKDFANLGYVEGRDITFEPRWAQGQLDRHPGFADELARLELDLIMTYGGVATAAAQKATSKTPIVFTIVTDPIALGLARDMSRPGGNATGITSLDTQQAAKQFELLKEAVPSISRVAILSDDTLPGADASGFVPIERENRAAAIAVGFEPFVVRVKGPTAEAKLDEAFAEIMKHDVQAIVIVEAPVVFPHAKRIAEIAAERKLPTVFPGSQGTAGGLFAYGTSVIDTFPRMSIIADKVLKGTKPAELPIEIMRKRTLIVNQRAAKAIGITVPASILQRADRVVE</sequence>
<evidence type="ECO:0008006" key="4">
    <source>
        <dbReference type="Google" id="ProtNLM"/>
    </source>
</evidence>
<dbReference type="Gene3D" id="3.40.50.2300">
    <property type="match status" value="2"/>
</dbReference>
<evidence type="ECO:0000256" key="1">
    <source>
        <dbReference type="SAM" id="SignalP"/>
    </source>
</evidence>
<dbReference type="CDD" id="cd06325">
    <property type="entry name" value="PBP1_ABC_unchar_transporter"/>
    <property type="match status" value="1"/>
</dbReference>
<accession>A0A4Y9LT93</accession>
<proteinExistence type="predicted"/>
<dbReference type="PANTHER" id="PTHR35271">
    <property type="entry name" value="ABC TRANSPORTER, SUBSTRATE-BINDING LIPOPROTEIN-RELATED"/>
    <property type="match status" value="1"/>
</dbReference>
<dbReference type="InterPro" id="IPR007487">
    <property type="entry name" value="ABC_transpt-TYRBP-like"/>
</dbReference>
<keyword evidence="3" id="KW-1185">Reference proteome</keyword>
<evidence type="ECO:0000313" key="3">
    <source>
        <dbReference type="Proteomes" id="UP000297966"/>
    </source>
</evidence>
<keyword evidence="1" id="KW-0732">Signal</keyword>
<protein>
    <recommendedName>
        <fullName evidence="4">ABC transporter substrate-binding protein</fullName>
    </recommendedName>
</protein>
<dbReference type="PANTHER" id="PTHR35271:SF1">
    <property type="entry name" value="ABC TRANSPORTER, SUBSTRATE-BINDING LIPOPROTEIN"/>
    <property type="match status" value="1"/>
</dbReference>
<reference evidence="2 3" key="1">
    <citation type="submission" date="2019-03" db="EMBL/GenBank/DDBJ databases">
        <title>Bradyrhizobium diversity isolated from nodules of Chamaecrista fasciculata.</title>
        <authorList>
            <person name="Klepa M.S."/>
            <person name="Urquiaga M.O."/>
            <person name="Hungria M."/>
            <person name="Delamuta J.R."/>
        </authorList>
    </citation>
    <scope>NUCLEOTIDE SEQUENCE [LARGE SCALE GENOMIC DNA]</scope>
    <source>
        <strain evidence="2 3">CNPSo 3448</strain>
    </source>
</reference>
<name>A0A4Y9LT93_9BRAD</name>
<organism evidence="2 3">
    <name type="scientific">Bradyrhizobium niftali</name>
    <dbReference type="NCBI Taxonomy" id="2560055"/>
    <lineage>
        <taxon>Bacteria</taxon>
        <taxon>Pseudomonadati</taxon>
        <taxon>Pseudomonadota</taxon>
        <taxon>Alphaproteobacteria</taxon>
        <taxon>Hyphomicrobiales</taxon>
        <taxon>Nitrobacteraceae</taxon>
        <taxon>Bradyrhizobium</taxon>
    </lineage>
</organism>
<dbReference type="Pfam" id="PF04392">
    <property type="entry name" value="ABC_sub_bind"/>
    <property type="match status" value="1"/>
</dbReference>
<dbReference type="OrthoDB" id="9776955at2"/>